<keyword evidence="3 5" id="KW-0238">DNA-binding</keyword>
<dbReference type="Pfam" id="PF13191">
    <property type="entry name" value="AAA_16"/>
    <property type="match status" value="1"/>
</dbReference>
<dbReference type="Gene3D" id="1.25.40.10">
    <property type="entry name" value="Tetratricopeptide repeat domain"/>
    <property type="match status" value="1"/>
</dbReference>
<proteinExistence type="inferred from homology"/>
<dbReference type="PANTHER" id="PTHR35807">
    <property type="entry name" value="TRANSCRIPTIONAL REGULATOR REDD-RELATED"/>
    <property type="match status" value="1"/>
</dbReference>
<feature type="domain" description="OmpR/PhoB-type" evidence="7">
    <location>
        <begin position="1"/>
        <end position="107"/>
    </location>
</feature>
<dbReference type="SMART" id="SM01043">
    <property type="entry name" value="BTAD"/>
    <property type="match status" value="1"/>
</dbReference>
<name>A0A3G8JSS9_9ACTN</name>
<keyword evidence="4" id="KW-0804">Transcription</keyword>
<evidence type="ECO:0000313" key="9">
    <source>
        <dbReference type="Proteomes" id="UP000271469"/>
    </source>
</evidence>
<dbReference type="PANTHER" id="PTHR35807:SF1">
    <property type="entry name" value="TRANSCRIPTIONAL REGULATOR REDD"/>
    <property type="match status" value="1"/>
</dbReference>
<feature type="compositionally biased region" description="Low complexity" evidence="6">
    <location>
        <begin position="257"/>
        <end position="282"/>
    </location>
</feature>
<dbReference type="EMBL" id="CP033972">
    <property type="protein sequence ID" value="AZG47230.1"/>
    <property type="molecule type" value="Genomic_DNA"/>
</dbReference>
<dbReference type="SMART" id="SM00382">
    <property type="entry name" value="AAA"/>
    <property type="match status" value="1"/>
</dbReference>
<dbReference type="PROSITE" id="PS51755">
    <property type="entry name" value="OMPR_PHOB"/>
    <property type="match status" value="1"/>
</dbReference>
<dbReference type="CDD" id="cd15831">
    <property type="entry name" value="BTAD"/>
    <property type="match status" value="1"/>
</dbReference>
<evidence type="ECO:0000256" key="1">
    <source>
        <dbReference type="ARBA" id="ARBA00005820"/>
    </source>
</evidence>
<evidence type="ECO:0000313" key="8">
    <source>
        <dbReference type="EMBL" id="AZG47230.1"/>
    </source>
</evidence>
<dbReference type="KEGG" id="gom:D7316_03838"/>
<reference evidence="8 9" key="1">
    <citation type="submission" date="2018-11" db="EMBL/GenBank/DDBJ databases">
        <title>Gordonia insulae sp. nov., isolated from an island soil.</title>
        <authorList>
            <person name="Kim Y.S."/>
            <person name="Kim S.B."/>
        </authorList>
    </citation>
    <scope>NUCLEOTIDE SEQUENCE [LARGE SCALE GENOMIC DNA]</scope>
    <source>
        <strain evidence="8 9">MMS17-SY073</strain>
    </source>
</reference>
<feature type="region of interest" description="Disordered" evidence="6">
    <location>
        <begin position="257"/>
        <end position="290"/>
    </location>
</feature>
<dbReference type="SUPFAM" id="SSF48452">
    <property type="entry name" value="TPR-like"/>
    <property type="match status" value="1"/>
</dbReference>
<dbReference type="SUPFAM" id="SSF52540">
    <property type="entry name" value="P-loop containing nucleoside triphosphate hydrolases"/>
    <property type="match status" value="1"/>
</dbReference>
<evidence type="ECO:0000259" key="7">
    <source>
        <dbReference type="PROSITE" id="PS51755"/>
    </source>
</evidence>
<dbReference type="Pfam" id="PF03704">
    <property type="entry name" value="BTAD"/>
    <property type="match status" value="1"/>
</dbReference>
<dbReference type="AlphaFoldDB" id="A0A3G8JSS9"/>
<dbReference type="InterPro" id="IPR001867">
    <property type="entry name" value="OmpR/PhoB-type_DNA-bd"/>
</dbReference>
<dbReference type="InterPro" id="IPR027417">
    <property type="entry name" value="P-loop_NTPase"/>
</dbReference>
<feature type="region of interest" description="Disordered" evidence="6">
    <location>
        <begin position="1084"/>
        <end position="1104"/>
    </location>
</feature>
<dbReference type="OrthoDB" id="134712at2"/>
<dbReference type="Gene3D" id="1.10.10.10">
    <property type="entry name" value="Winged helix-like DNA-binding domain superfamily/Winged helix DNA-binding domain"/>
    <property type="match status" value="1"/>
</dbReference>
<dbReference type="InterPro" id="IPR036388">
    <property type="entry name" value="WH-like_DNA-bd_sf"/>
</dbReference>
<gene>
    <name evidence="8" type="primary">afsR_2</name>
    <name evidence="8" type="ORF">D7316_03838</name>
</gene>
<dbReference type="GO" id="GO:0000160">
    <property type="term" value="P:phosphorelay signal transduction system"/>
    <property type="evidence" value="ECO:0007669"/>
    <property type="project" value="InterPro"/>
</dbReference>
<dbReference type="Pfam" id="PF00486">
    <property type="entry name" value="Trans_reg_C"/>
    <property type="match status" value="1"/>
</dbReference>
<dbReference type="SMART" id="SM00862">
    <property type="entry name" value="Trans_reg_C"/>
    <property type="match status" value="1"/>
</dbReference>
<dbReference type="RefSeq" id="WP_124709628.1">
    <property type="nucleotide sequence ID" value="NZ_CP033972.1"/>
</dbReference>
<evidence type="ECO:0000256" key="2">
    <source>
        <dbReference type="ARBA" id="ARBA00023015"/>
    </source>
</evidence>
<dbReference type="InterPro" id="IPR041664">
    <property type="entry name" value="AAA_16"/>
</dbReference>
<keyword evidence="9" id="KW-1185">Reference proteome</keyword>
<evidence type="ECO:0000256" key="4">
    <source>
        <dbReference type="ARBA" id="ARBA00023163"/>
    </source>
</evidence>
<sequence>MSSDVEPPSAVSVTMSGTVGIEVAGRPAEVKSRRERAVLARLVAADGHVVSTDRLIDDLWNGEPPPKALGGLQVHISNLRRILEPGRPPRSPARILVSEAPGYALRVPRDAVDLWRFEDLVTPADGDPDVRYDRLGEALSLWQGAPFGPHATDEWARAEVVRLDELYLTGVEHRAAAALDLGRPAEVVSALTGPCERHPAREELFRLRALAQYRLGRQADALHTLRTVREYLADELGVDPAAPIRELEAAILQQDPGLQLPQPTAPATSPQPTPASAASTTPRGHEFAGRETELEKLATHADSVLRTGLRIVWITAEAGGGKSTLAQLTAGRLQAAGWASAVGHCPEVEGAPTAWAWREIVGELGGDNELDDPFLIARQVRALCESGPSGDAGTVVVLDDAHRADSATLQVLRQMVTWLSDRPVLVIATYRPSEAGTELMATGASLVSVTADILTLAGLSDDGIRALAAEVGLDPIDDATLSLLRSRTDGNPLFVRELAKLVASRGSRDAQTAVPSGVREVLLHRVERLPDDTVTMLRLLAVCGRGADVDTLVALWADPADAEDAVLDAIDTAVVAGLLTAEVDRVWFNHVLMRDAVYDSIPSLRRRRLHWRTMEYLESVPRTAADELAVHAALGASGSTAERALHVVESAARHRLDSDLAADSAQLWQHAVDLHLLAGHDRDGADTALRVALVGALGDLVTALAHRGEISLARTRREEAVRLARSIGDLAVIRSALTCWRTPTIWTTRVKGIPDEVMTDALQEALPGSTGADRVRLLVTAVFEYEGNQEQRASDYAAEALELADALGDLELRCAALNARVYTSLGPDRRGEYPALATEFVAVAQQAGSLEYEAAARFFLFLVHTSRTDLPAAVAEVDRAMQCATSGRVGELVVVLSSFNAVLDLMRGRLEAAEQSYVLLGMQLTAAGLPSGTDLQKVGELSIGWARGSIGFVLEYAAAWYERAPDTVSWVYVLALLEAGHEDEARAIAESDPHVTRDYYWTTIEVFHARALVRLGMIDDARRLYAILKDWSGTVAGLDSASVSFGPMDVVLAELAELLGDDAAAERHRRIAEEVQEKIRHGLAVIDAPPSQPPMVQSPQPLVE</sequence>
<dbReference type="InterPro" id="IPR003593">
    <property type="entry name" value="AAA+_ATPase"/>
</dbReference>
<accession>A0A3G8JSS9</accession>
<dbReference type="InterPro" id="IPR011990">
    <property type="entry name" value="TPR-like_helical_dom_sf"/>
</dbReference>
<evidence type="ECO:0000256" key="5">
    <source>
        <dbReference type="PROSITE-ProRule" id="PRU01091"/>
    </source>
</evidence>
<protein>
    <submittedName>
        <fullName evidence="8">Regulatory protein AfsR</fullName>
    </submittedName>
</protein>
<organism evidence="8 9">
    <name type="scientific">Gordonia insulae</name>
    <dbReference type="NCBI Taxonomy" id="2420509"/>
    <lineage>
        <taxon>Bacteria</taxon>
        <taxon>Bacillati</taxon>
        <taxon>Actinomycetota</taxon>
        <taxon>Actinomycetes</taxon>
        <taxon>Mycobacteriales</taxon>
        <taxon>Gordoniaceae</taxon>
        <taxon>Gordonia</taxon>
    </lineage>
</organism>
<dbReference type="GO" id="GO:0006355">
    <property type="term" value="P:regulation of DNA-templated transcription"/>
    <property type="evidence" value="ECO:0007669"/>
    <property type="project" value="InterPro"/>
</dbReference>
<feature type="DNA-binding region" description="OmpR/PhoB-type" evidence="5">
    <location>
        <begin position="1"/>
        <end position="107"/>
    </location>
</feature>
<dbReference type="Proteomes" id="UP000271469">
    <property type="component" value="Chromosome"/>
</dbReference>
<dbReference type="InterPro" id="IPR051677">
    <property type="entry name" value="AfsR-DnrI-RedD_regulator"/>
</dbReference>
<dbReference type="Gene3D" id="3.40.50.300">
    <property type="entry name" value="P-loop containing nucleotide triphosphate hydrolases"/>
    <property type="match status" value="1"/>
</dbReference>
<comment type="similarity">
    <text evidence="1">Belongs to the AfsR/DnrI/RedD regulatory family.</text>
</comment>
<dbReference type="InterPro" id="IPR005158">
    <property type="entry name" value="BTAD"/>
</dbReference>
<evidence type="ECO:0000256" key="3">
    <source>
        <dbReference type="ARBA" id="ARBA00023125"/>
    </source>
</evidence>
<feature type="compositionally biased region" description="Low complexity" evidence="6">
    <location>
        <begin position="1094"/>
        <end position="1104"/>
    </location>
</feature>
<evidence type="ECO:0000256" key="6">
    <source>
        <dbReference type="SAM" id="MobiDB-lite"/>
    </source>
</evidence>
<dbReference type="InterPro" id="IPR016032">
    <property type="entry name" value="Sig_transdc_resp-reg_C-effctor"/>
</dbReference>
<dbReference type="GO" id="GO:0003677">
    <property type="term" value="F:DNA binding"/>
    <property type="evidence" value="ECO:0007669"/>
    <property type="project" value="UniProtKB-UniRule"/>
</dbReference>
<keyword evidence="2" id="KW-0805">Transcription regulation</keyword>
<dbReference type="SUPFAM" id="SSF46894">
    <property type="entry name" value="C-terminal effector domain of the bipartite response regulators"/>
    <property type="match status" value="1"/>
</dbReference>